<accession>A0ABT7V0S4</accession>
<reference evidence="1 2" key="3">
    <citation type="submission" date="2023-06" db="EMBL/GenBank/DDBJ databases">
        <authorList>
            <person name="Zeman M."/>
            <person name="Kubasova T."/>
            <person name="Jahodarova E."/>
            <person name="Nykrynova M."/>
            <person name="Rychlik I."/>
        </authorList>
    </citation>
    <scope>NUCLEOTIDE SEQUENCE [LARGE SCALE GENOMIC DNA]</scope>
    <source>
        <strain evidence="1 2">153_Feed</strain>
    </source>
</reference>
<name>A0ABT7V0S4_9ACTN</name>
<dbReference type="Proteomes" id="UP001529256">
    <property type="component" value="Unassembled WGS sequence"/>
</dbReference>
<keyword evidence="2" id="KW-1185">Reference proteome</keyword>
<evidence type="ECO:0000313" key="1">
    <source>
        <dbReference type="EMBL" id="MDM8270209.1"/>
    </source>
</evidence>
<gene>
    <name evidence="1" type="ORF">QUW25_00690</name>
</gene>
<dbReference type="EMBL" id="JAUDEA010000001">
    <property type="protein sequence ID" value="MDM8270209.1"/>
    <property type="molecule type" value="Genomic_DNA"/>
</dbReference>
<reference evidence="2" key="2">
    <citation type="submission" date="2023-06" db="EMBL/GenBank/DDBJ databases">
        <title>Identification and characterization of horizontal gene transfer across gut microbiota members of farm animals based on homology search.</title>
        <authorList>
            <person name="Zeman M."/>
            <person name="Kubasova T."/>
            <person name="Jahodarova E."/>
            <person name="Nykrynova M."/>
            <person name="Rychlik I."/>
        </authorList>
    </citation>
    <scope>NUCLEOTIDE SEQUENCE [LARGE SCALE GENOMIC DNA]</scope>
    <source>
        <strain evidence="2">153_Feed</strain>
    </source>
</reference>
<dbReference type="RefSeq" id="WP_289510312.1">
    <property type="nucleotide sequence ID" value="NZ_JAUDEA010000001.1"/>
</dbReference>
<protein>
    <submittedName>
        <fullName evidence="1">Uncharacterized protein</fullName>
    </submittedName>
</protein>
<organism evidence="1 2">
    <name type="scientific">Thermophilibacter provencensis</name>
    <dbReference type="NCBI Taxonomy" id="1852386"/>
    <lineage>
        <taxon>Bacteria</taxon>
        <taxon>Bacillati</taxon>
        <taxon>Actinomycetota</taxon>
        <taxon>Coriobacteriia</taxon>
        <taxon>Coriobacteriales</taxon>
        <taxon>Atopobiaceae</taxon>
        <taxon>Thermophilibacter</taxon>
    </lineage>
</organism>
<proteinExistence type="predicted"/>
<reference evidence="1 2" key="1">
    <citation type="submission" date="2023-06" db="EMBL/GenBank/DDBJ databases">
        <title>Identification and characterization of horizontal gene transfer across gut microbiota members of farm animals based on homology search.</title>
        <authorList>
            <person name="Schwarzerova J."/>
            <person name="Nykrynova M."/>
            <person name="Jureckova K."/>
            <person name="Cejkova D."/>
            <person name="Rychlik I."/>
        </authorList>
    </citation>
    <scope>NUCLEOTIDE SEQUENCE [LARGE SCALE GENOMIC DNA]</scope>
    <source>
        <strain evidence="1 2">153_Feed</strain>
    </source>
</reference>
<evidence type="ECO:0000313" key="2">
    <source>
        <dbReference type="Proteomes" id="UP001529256"/>
    </source>
</evidence>
<sequence>MKADLQTQLNPEQCWRIYSRLEEMSLKLAKTVGIEERELERYYVPLCQNDEDPGNLKRAIYPQAITKKTAMRQFVRSLQNSGRKSRLIGLDKALEEELGSKALNDYNPDEIAGKTFERLKEDIAETVVDYRNNRAGSNKSSKNKLNATNISKKEMFQEYVRGIACAATFLVANNGSGLKSVNKAIELSYYDLWDYEMNEIPNDIRISIKDICKAINKTSDGNSAGLGPALVRDFLKECGCVWLAKPDVHAIEIFKRLKILDKNKDTAYYGSVKGADQFTEKIFNFARSLRANSTMNHSSITPYKLDKLVWLLCTGNFYLHEKKTDIHDLISVNLLG</sequence>
<comment type="caution">
    <text evidence="1">The sequence shown here is derived from an EMBL/GenBank/DDBJ whole genome shotgun (WGS) entry which is preliminary data.</text>
</comment>